<organism evidence="1 2">
    <name type="scientific">Flammeovirga pacifica</name>
    <dbReference type="NCBI Taxonomy" id="915059"/>
    <lineage>
        <taxon>Bacteria</taxon>
        <taxon>Pseudomonadati</taxon>
        <taxon>Bacteroidota</taxon>
        <taxon>Cytophagia</taxon>
        <taxon>Cytophagales</taxon>
        <taxon>Flammeovirgaceae</taxon>
        <taxon>Flammeovirga</taxon>
    </lineage>
</organism>
<accession>A0A1S1YY15</accession>
<dbReference type="EMBL" id="JRYR02000001">
    <property type="protein sequence ID" value="OHX65904.1"/>
    <property type="molecule type" value="Genomic_DNA"/>
</dbReference>
<evidence type="ECO:0000313" key="1">
    <source>
        <dbReference type="EMBL" id="OHX65904.1"/>
    </source>
</evidence>
<dbReference type="AlphaFoldDB" id="A0A1S1YY15"/>
<protein>
    <submittedName>
        <fullName evidence="1">Uncharacterized protein</fullName>
    </submittedName>
</protein>
<dbReference type="Proteomes" id="UP000179797">
    <property type="component" value="Unassembled WGS sequence"/>
</dbReference>
<comment type="caution">
    <text evidence="1">The sequence shown here is derived from an EMBL/GenBank/DDBJ whole genome shotgun (WGS) entry which is preliminary data.</text>
</comment>
<reference evidence="1 2" key="1">
    <citation type="journal article" date="2012" name="Int. J. Syst. Evol. Microbiol.">
        <title>Flammeovirga pacifica sp. nov., isolated from deep-sea sediment.</title>
        <authorList>
            <person name="Xu H."/>
            <person name="Fu Y."/>
            <person name="Yang N."/>
            <person name="Ding Z."/>
            <person name="Lai Q."/>
            <person name="Zeng R."/>
        </authorList>
    </citation>
    <scope>NUCLEOTIDE SEQUENCE [LARGE SCALE GENOMIC DNA]</scope>
    <source>
        <strain evidence="2">DSM 24597 / LMG 26175 / WPAGA1</strain>
    </source>
</reference>
<gene>
    <name evidence="1" type="ORF">NH26_05825</name>
</gene>
<evidence type="ECO:0000313" key="2">
    <source>
        <dbReference type="Proteomes" id="UP000179797"/>
    </source>
</evidence>
<dbReference type="STRING" id="915059.NH26_05825"/>
<name>A0A1S1YY15_FLAPC</name>
<sequence length="1053" mass="119118">MLNKASMKIFLLGFIFLLTVSTGFAQSVSGSIYVEGDKIVTNDPQGRVYLRIKASSAVTHMKISRDESFRGVVWERVNWEKPDFPIIRRGAGDGLKTIYAVFKNEDTGDVSEVATLMVELDRTPPQNPELLINGGLPYTNNKSRMVTLFLSADEAQKMRISSRPDFHGVEWVPFRPKVEKYKLLGLDGEKEIFVQFKDAAGNQTEVISSKITIDITPPVNGKMKINDGKKYIKDSVVTLNFYAEGASHIQIRGGDGWIDYAEQVQWKLPPGEGEKVVYARFRDEVGNYSKIVSGRVIVDTTPPDLGRVIIDDGRKFIDNHAKHKLQLIIRGATHMKISNNESLSDAQWIPYTPVVPVWNFPIGDGKKTVFVKFKDQSDNESEIYSSSVMLDATPPQNPKIDIVAEGIVQDTANNVKLLKNDKQIVDLKISAEDARFMMISNQKSFYGARWMVYKEEMKNWKLQPGADGLRSVFVRFMDRAKNVSEPAFDRILIDTEPPVGGKLVIDNNKEYSIDKEHMVKLKVFARKADFMQVSNDPTFMNINWEPYNTIKNWKLDGGDGVKTVFVRFKDLAGNISEPASNNIKLDTKPPFNCSILVKNHKDGVVNHPDAIALIRVNAEDAIKMQISNHPNFEKIRWIGYSEYNIPWRLPGEDGVKEIYTRFMDEAGNITDTYSVNVTLDRTPPVKGSVEILEAKDKLTNLTDVNLVINAEGAHQMKLSERSDFKGAEWEKYSKARKWKFPQGDGIKFVYVIFKDEVGNLSRPTYASVGVDTDAPREGSILVSNGDKYCTDPDAVVRVKLNARGATQMMISNDKDFTDAKWQKFKYYIYDHYLEAAEDGEKTVYAKFKDDAENVTDMVSSSVILDRQEPVNEKLIINNGEEYTNEKSGRVSLEIYAEDAVKMKVSNDRYFKQNIKWEPYATSKDWLIKHSTDGQKFVYVKFKDEAGNESLITEGRIILDTTPPIPQYVKINGGATAVDSPTVTVNTKARDAKFMMISNSQSFQGAVWRPYAESFTWSLEAGAGIKRVFVKFKDNSQNISDFKFAETTLYDVNR</sequence>
<keyword evidence="2" id="KW-1185">Reference proteome</keyword>
<proteinExistence type="predicted"/>